<protein>
    <recommendedName>
        <fullName evidence="1">C-type lectin domain-containing protein</fullName>
    </recommendedName>
</protein>
<dbReference type="PROSITE" id="PS50041">
    <property type="entry name" value="C_TYPE_LECTIN_2"/>
    <property type="match status" value="1"/>
</dbReference>
<reference evidence="2" key="1">
    <citation type="journal article" date="2023" name="G3 (Bethesda)">
        <title>A reference genome for the long-term kleptoplast-retaining sea slug Elysia crispata morphotype clarki.</title>
        <authorList>
            <person name="Eastman K.E."/>
            <person name="Pendleton A.L."/>
            <person name="Shaikh M.A."/>
            <person name="Suttiyut T."/>
            <person name="Ogas R."/>
            <person name="Tomko P."/>
            <person name="Gavelis G."/>
            <person name="Widhalm J.R."/>
            <person name="Wisecaver J.H."/>
        </authorList>
    </citation>
    <scope>NUCLEOTIDE SEQUENCE</scope>
    <source>
        <strain evidence="2">ECLA1</strain>
    </source>
</reference>
<feature type="domain" description="C-type lectin" evidence="1">
    <location>
        <begin position="113"/>
        <end position="230"/>
    </location>
</feature>
<dbReference type="Proteomes" id="UP001283361">
    <property type="component" value="Unassembled WGS sequence"/>
</dbReference>
<sequence length="238" mass="26689">FGVKSEKNTAYLSRATGQECQTLGLGESWLSESVLVCYLKCLLRYPTTCQSVVYSATTKSCTPGSVAFGPLEPVTSIPDSSSGDTIYYKRQPTPPCNISGDFTLYDICGTTACLHLSSSKADYFQAVQNCQQSKSRLFIADTMVRVSVFWHVSLKYLNDDTLIGLRDLAGDNWFFWDNGVVMAMEQRSYIWGDFSSRKNGNCVEAKHSDSQKRYGFDDVDCMDMKQYICEPYDAYDAE</sequence>
<dbReference type="InterPro" id="IPR016187">
    <property type="entry name" value="CTDL_fold"/>
</dbReference>
<name>A0AAE1AU75_9GAST</name>
<dbReference type="Gene3D" id="3.10.100.10">
    <property type="entry name" value="Mannose-Binding Protein A, subunit A"/>
    <property type="match status" value="1"/>
</dbReference>
<dbReference type="CDD" id="cd00037">
    <property type="entry name" value="CLECT"/>
    <property type="match status" value="1"/>
</dbReference>
<dbReference type="AlphaFoldDB" id="A0AAE1AU75"/>
<comment type="caution">
    <text evidence="2">The sequence shown here is derived from an EMBL/GenBank/DDBJ whole genome shotgun (WGS) entry which is preliminary data.</text>
</comment>
<dbReference type="InterPro" id="IPR001304">
    <property type="entry name" value="C-type_lectin-like"/>
</dbReference>
<dbReference type="SUPFAM" id="SSF56436">
    <property type="entry name" value="C-type lectin-like"/>
    <property type="match status" value="1"/>
</dbReference>
<keyword evidence="3" id="KW-1185">Reference proteome</keyword>
<organism evidence="2 3">
    <name type="scientific">Elysia crispata</name>
    <name type="common">lettuce slug</name>
    <dbReference type="NCBI Taxonomy" id="231223"/>
    <lineage>
        <taxon>Eukaryota</taxon>
        <taxon>Metazoa</taxon>
        <taxon>Spiralia</taxon>
        <taxon>Lophotrochozoa</taxon>
        <taxon>Mollusca</taxon>
        <taxon>Gastropoda</taxon>
        <taxon>Heterobranchia</taxon>
        <taxon>Euthyneura</taxon>
        <taxon>Panpulmonata</taxon>
        <taxon>Sacoglossa</taxon>
        <taxon>Placobranchoidea</taxon>
        <taxon>Plakobranchidae</taxon>
        <taxon>Elysia</taxon>
    </lineage>
</organism>
<proteinExistence type="predicted"/>
<accession>A0AAE1AU75</accession>
<evidence type="ECO:0000259" key="1">
    <source>
        <dbReference type="PROSITE" id="PS50041"/>
    </source>
</evidence>
<feature type="non-terminal residue" evidence="2">
    <location>
        <position position="1"/>
    </location>
</feature>
<evidence type="ECO:0000313" key="2">
    <source>
        <dbReference type="EMBL" id="KAK3794075.1"/>
    </source>
</evidence>
<dbReference type="EMBL" id="JAWDGP010001143">
    <property type="protein sequence ID" value="KAK3794075.1"/>
    <property type="molecule type" value="Genomic_DNA"/>
</dbReference>
<evidence type="ECO:0000313" key="3">
    <source>
        <dbReference type="Proteomes" id="UP001283361"/>
    </source>
</evidence>
<gene>
    <name evidence="2" type="ORF">RRG08_042889</name>
</gene>
<dbReference type="InterPro" id="IPR016186">
    <property type="entry name" value="C-type_lectin-like/link_sf"/>
</dbReference>
<dbReference type="Pfam" id="PF00059">
    <property type="entry name" value="Lectin_C"/>
    <property type="match status" value="1"/>
</dbReference>